<organism evidence="1 2">
    <name type="scientific">Sporosarcina koreensis</name>
    <dbReference type="NCBI Taxonomy" id="334735"/>
    <lineage>
        <taxon>Bacteria</taxon>
        <taxon>Bacillati</taxon>
        <taxon>Bacillota</taxon>
        <taxon>Bacilli</taxon>
        <taxon>Bacillales</taxon>
        <taxon>Caryophanaceae</taxon>
        <taxon>Sporosarcina</taxon>
    </lineage>
</organism>
<dbReference type="EMBL" id="JBHSNP010000011">
    <property type="protein sequence ID" value="MFC5603114.1"/>
    <property type="molecule type" value="Genomic_DNA"/>
</dbReference>
<comment type="caution">
    <text evidence="1">The sequence shown here is derived from an EMBL/GenBank/DDBJ whole genome shotgun (WGS) entry which is preliminary data.</text>
</comment>
<dbReference type="SUPFAM" id="SSF51735">
    <property type="entry name" value="NAD(P)-binding Rossmann-fold domains"/>
    <property type="match status" value="1"/>
</dbReference>
<sequence>MTTIDGKWLFIGTDRRLSECSRIIENHGFEVLHYDGNDYTDELADILDEFSPAHIVFPILQMEGAIPVEKINPSTILYPGVATKEWLSPFNEAGIPIRPYLKEVEFVWENAVLTAEGFLLEYYSSAKRRVSGEHFHIAGFGKVGKTTAAALSSLGGSVTILARSADQLGEASAFGYQTMPLPTGTVDLQGILVNTIPAKWLNVGTDSTLRIYDLASAPGCLRDNAPDEYYTIHLGLPGKHFPADAAKALSEALLRMNSR</sequence>
<name>A0ABW0TYV8_9BACL</name>
<dbReference type="RefSeq" id="WP_381443408.1">
    <property type="nucleotide sequence ID" value="NZ_JBHSNP010000011.1"/>
</dbReference>
<dbReference type="InterPro" id="IPR036291">
    <property type="entry name" value="NAD(P)-bd_dom_sf"/>
</dbReference>
<protein>
    <recommendedName>
        <fullName evidence="3">Dipicolinate synthase subunit A</fullName>
    </recommendedName>
</protein>
<proteinExistence type="predicted"/>
<evidence type="ECO:0000313" key="1">
    <source>
        <dbReference type="EMBL" id="MFC5603114.1"/>
    </source>
</evidence>
<gene>
    <name evidence="1" type="ORF">ACFPTP_07740</name>
</gene>
<evidence type="ECO:0000313" key="2">
    <source>
        <dbReference type="Proteomes" id="UP001596071"/>
    </source>
</evidence>
<keyword evidence="2" id="KW-1185">Reference proteome</keyword>
<reference evidence="2" key="1">
    <citation type="journal article" date="2019" name="Int. J. Syst. Evol. Microbiol.">
        <title>The Global Catalogue of Microorganisms (GCM) 10K type strain sequencing project: providing services to taxonomists for standard genome sequencing and annotation.</title>
        <authorList>
            <consortium name="The Broad Institute Genomics Platform"/>
            <consortium name="The Broad Institute Genome Sequencing Center for Infectious Disease"/>
            <person name="Wu L."/>
            <person name="Ma J."/>
        </authorList>
    </citation>
    <scope>NUCLEOTIDE SEQUENCE [LARGE SCALE GENOMIC DNA]</scope>
    <source>
        <strain evidence="2">KACC 11299</strain>
    </source>
</reference>
<accession>A0ABW0TYV8</accession>
<dbReference type="Gene3D" id="3.40.50.720">
    <property type="entry name" value="NAD(P)-binding Rossmann-like Domain"/>
    <property type="match status" value="1"/>
</dbReference>
<dbReference type="Proteomes" id="UP001596071">
    <property type="component" value="Unassembled WGS sequence"/>
</dbReference>
<evidence type="ECO:0008006" key="3">
    <source>
        <dbReference type="Google" id="ProtNLM"/>
    </source>
</evidence>